<feature type="region of interest" description="Disordered" evidence="1">
    <location>
        <begin position="134"/>
        <end position="155"/>
    </location>
</feature>
<dbReference type="EMBL" id="JBIVPC010000011">
    <property type="protein sequence ID" value="MFJ6038726.1"/>
    <property type="molecule type" value="Genomic_DNA"/>
</dbReference>
<reference evidence="2 3" key="1">
    <citation type="submission" date="2024-10" db="EMBL/GenBank/DDBJ databases">
        <title>The Natural Products Discovery Center: Release of the First 8490 Sequenced Strains for Exploring Actinobacteria Biosynthetic Diversity.</title>
        <authorList>
            <person name="Kalkreuter E."/>
            <person name="Kautsar S.A."/>
            <person name="Yang D."/>
            <person name="Bader C.D."/>
            <person name="Teijaro C.N."/>
            <person name="Fluegel L."/>
            <person name="Davis C.M."/>
            <person name="Simpson J.R."/>
            <person name="Lauterbach L."/>
            <person name="Steele A.D."/>
            <person name="Gui C."/>
            <person name="Meng S."/>
            <person name="Li G."/>
            <person name="Viehrig K."/>
            <person name="Ye F."/>
            <person name="Su P."/>
            <person name="Kiefer A.F."/>
            <person name="Nichols A."/>
            <person name="Cepeda A.J."/>
            <person name="Yan W."/>
            <person name="Fan B."/>
            <person name="Jiang Y."/>
            <person name="Adhikari A."/>
            <person name="Zheng C.-J."/>
            <person name="Schuster L."/>
            <person name="Cowan T.M."/>
            <person name="Smanski M.J."/>
            <person name="Chevrette M.G."/>
            <person name="De Carvalho L.P.S."/>
            <person name="Shen B."/>
        </authorList>
    </citation>
    <scope>NUCLEOTIDE SEQUENCE [LARGE SCALE GENOMIC DNA]</scope>
    <source>
        <strain evidence="2 3">NPDC093086</strain>
    </source>
</reference>
<accession>A0ABW8HD84</accession>
<evidence type="ECO:0000313" key="2">
    <source>
        <dbReference type="EMBL" id="MFJ6038726.1"/>
    </source>
</evidence>
<evidence type="ECO:0000256" key="1">
    <source>
        <dbReference type="SAM" id="MobiDB-lite"/>
    </source>
</evidence>
<sequence>MEAELAALAASGATTLVGLMVSETWDQARQRLSRFFARGGDEEDEETVAAELRSSRSDLVRAHEDADAEALADIEATWRARLRRALLADPAAAEHLRSLLAEVGSDHGGEPLGAVHNTVSGGVQHGPVLQGGRFSGLSFHVHGNDDPDYRENPSN</sequence>
<protein>
    <submittedName>
        <fullName evidence="2">Uncharacterized protein</fullName>
    </submittedName>
</protein>
<organism evidence="2 3">
    <name type="scientific">Streptomyces ardesiacus</name>
    <dbReference type="NCBI Taxonomy" id="285564"/>
    <lineage>
        <taxon>Bacteria</taxon>
        <taxon>Bacillati</taxon>
        <taxon>Actinomycetota</taxon>
        <taxon>Actinomycetes</taxon>
        <taxon>Kitasatosporales</taxon>
        <taxon>Streptomycetaceae</taxon>
        <taxon>Streptomyces</taxon>
    </lineage>
</organism>
<name>A0ABW8HD84_9ACTN</name>
<gene>
    <name evidence="2" type="ORF">ACIQFM_21000</name>
</gene>
<keyword evidence="3" id="KW-1185">Reference proteome</keyword>
<proteinExistence type="predicted"/>
<feature type="compositionally biased region" description="Basic and acidic residues" evidence="1">
    <location>
        <begin position="142"/>
        <end position="155"/>
    </location>
</feature>
<comment type="caution">
    <text evidence="2">The sequence shown here is derived from an EMBL/GenBank/DDBJ whole genome shotgun (WGS) entry which is preliminary data.</text>
</comment>
<dbReference type="Proteomes" id="UP001617907">
    <property type="component" value="Unassembled WGS sequence"/>
</dbReference>
<dbReference type="GeneID" id="95508612"/>
<dbReference type="RefSeq" id="WP_031085440.1">
    <property type="nucleotide sequence ID" value="NZ_BEWC01000011.1"/>
</dbReference>
<evidence type="ECO:0000313" key="3">
    <source>
        <dbReference type="Proteomes" id="UP001617907"/>
    </source>
</evidence>